<evidence type="ECO:0000313" key="2">
    <source>
        <dbReference type="EMBL" id="PRY54235.1"/>
    </source>
</evidence>
<dbReference type="SUPFAM" id="SSF56300">
    <property type="entry name" value="Metallo-dependent phosphatases"/>
    <property type="match status" value="1"/>
</dbReference>
<organism evidence="2 3">
    <name type="scientific">Arcticibacter pallidicorallinus</name>
    <dbReference type="NCBI Taxonomy" id="1259464"/>
    <lineage>
        <taxon>Bacteria</taxon>
        <taxon>Pseudomonadati</taxon>
        <taxon>Bacteroidota</taxon>
        <taxon>Sphingobacteriia</taxon>
        <taxon>Sphingobacteriales</taxon>
        <taxon>Sphingobacteriaceae</taxon>
        <taxon>Arcticibacter</taxon>
    </lineage>
</organism>
<gene>
    <name evidence="2" type="ORF">B0I27_1021</name>
</gene>
<dbReference type="Proteomes" id="UP000238034">
    <property type="component" value="Unassembled WGS sequence"/>
</dbReference>
<dbReference type="NCBIfam" id="TIGR04123">
    <property type="entry name" value="P_estr_lig_assc"/>
    <property type="match status" value="1"/>
</dbReference>
<feature type="non-terminal residue" evidence="2">
    <location>
        <position position="1"/>
    </location>
</feature>
<name>A0A2T0U8I5_9SPHI</name>
<proteinExistence type="predicted"/>
<dbReference type="Gene3D" id="3.60.21.10">
    <property type="match status" value="1"/>
</dbReference>
<dbReference type="EMBL" id="PVTH01000002">
    <property type="protein sequence ID" value="PRY54235.1"/>
    <property type="molecule type" value="Genomic_DNA"/>
</dbReference>
<dbReference type="PANTHER" id="PTHR39323">
    <property type="entry name" value="BLR1149 PROTEIN"/>
    <property type="match status" value="1"/>
</dbReference>
<evidence type="ECO:0000313" key="3">
    <source>
        <dbReference type="Proteomes" id="UP000238034"/>
    </source>
</evidence>
<reference evidence="2 3" key="1">
    <citation type="submission" date="2018-03" db="EMBL/GenBank/DDBJ databases">
        <title>Genomic Encyclopedia of Type Strains, Phase III (KMG-III): the genomes of soil and plant-associated and newly described type strains.</title>
        <authorList>
            <person name="Whitman W."/>
        </authorList>
    </citation>
    <scope>NUCLEOTIDE SEQUENCE [LARGE SCALE GENOMIC DNA]</scope>
    <source>
        <strain evidence="2 3">CGMCC 1.9313</strain>
    </source>
</reference>
<sequence>DGTAVTCGRVGRCQILNQPGSFSTTGLFCALDPGIFVFLDMGERVVEWELQGERLLLLPEKAIFWAEQQILIVSDLHIGKVGHFRKAGIAIPKLLEQEELSVLSDLIEQYQPRRIIFLGDLFHSEHNDDWNWLVLWCELFPGVEMILVKGNHDILHRDYYTNAGFKVHDELVMGPFKFTHEPRAEDCQGEFYCISGHIHPAVKLRGAGRQSTVLSCFYFKKNQAILPAFARFTGKYCLQAAESVDIFGVLGSKVLHLNA</sequence>
<dbReference type="Pfam" id="PF00149">
    <property type="entry name" value="Metallophos"/>
    <property type="match status" value="1"/>
</dbReference>
<comment type="caution">
    <text evidence="2">The sequence shown here is derived from an EMBL/GenBank/DDBJ whole genome shotgun (WGS) entry which is preliminary data.</text>
</comment>
<dbReference type="PANTHER" id="PTHR39323:SF1">
    <property type="entry name" value="BLR1149 PROTEIN"/>
    <property type="match status" value="1"/>
</dbReference>
<protein>
    <submittedName>
        <fullName evidence="2">Putative phosphoesterase</fullName>
    </submittedName>
</protein>
<dbReference type="RefSeq" id="WP_245925418.1">
    <property type="nucleotide sequence ID" value="NZ_PVTH01000002.1"/>
</dbReference>
<keyword evidence="3" id="KW-1185">Reference proteome</keyword>
<dbReference type="GO" id="GO:0016787">
    <property type="term" value="F:hydrolase activity"/>
    <property type="evidence" value="ECO:0007669"/>
    <property type="project" value="InterPro"/>
</dbReference>
<feature type="domain" description="Calcineurin-like phosphoesterase" evidence="1">
    <location>
        <begin position="70"/>
        <end position="200"/>
    </location>
</feature>
<dbReference type="InterPro" id="IPR029052">
    <property type="entry name" value="Metallo-depent_PP-like"/>
</dbReference>
<dbReference type="InterPro" id="IPR004843">
    <property type="entry name" value="Calcineurin-like_PHP"/>
</dbReference>
<dbReference type="AlphaFoldDB" id="A0A2T0U8I5"/>
<accession>A0A2T0U8I5</accession>
<evidence type="ECO:0000259" key="1">
    <source>
        <dbReference type="Pfam" id="PF00149"/>
    </source>
</evidence>
<dbReference type="InterPro" id="IPR026336">
    <property type="entry name" value="PdeM-like"/>
</dbReference>